<dbReference type="RefSeq" id="WP_310074372.1">
    <property type="nucleotide sequence ID" value="NZ_JAVDVX010000006.1"/>
</dbReference>
<dbReference type="EMBL" id="JAVDVX010000006">
    <property type="protein sequence ID" value="MDR7091250.1"/>
    <property type="molecule type" value="Genomic_DNA"/>
</dbReference>
<keyword evidence="2" id="KW-0732">Signal</keyword>
<protein>
    <submittedName>
        <fullName evidence="4">Acetyl esterase/lipase</fullName>
    </submittedName>
</protein>
<keyword evidence="1" id="KW-0378">Hydrolase</keyword>
<sequence>MRTTITLLITLTLSCCTLFAQADGAAPEVNVHKAIQFAKPDNFPLTLDIYVPQTGKKSYPVLVIYHGGGWLVNNNSIMNDMATKVAREGEFVVANMNYRLLGDQNNSVTMNQIIEDVFGGLLWVKENIAQYSGDPTRVAITGDSAGGHLTTMILTRGRQLESDGFAGNSLGFNPSYLPAGKTAEQIAQEDGLKVQAAVVSYGAFDLYEAAKGGFESPNNVFWKFGKAEARGLFSNAFNVNDNPERYKAVSPIYFVPKASEYKLPPQFVHVGSMDTTTPPKAAQHYVDLLKAGKQPVEYKVYPNKTHAYLDNGCNWVGSCFNKDALWPMDDIISFLNKTLKN</sequence>
<feature type="chain" id="PRO_5045803487" evidence="2">
    <location>
        <begin position="23"/>
        <end position="341"/>
    </location>
</feature>
<dbReference type="Gene3D" id="3.40.50.1820">
    <property type="entry name" value="alpha/beta hydrolase"/>
    <property type="match status" value="1"/>
</dbReference>
<name>A0ABU1V1G0_9GAMM</name>
<dbReference type="InterPro" id="IPR029058">
    <property type="entry name" value="AB_hydrolase_fold"/>
</dbReference>
<gene>
    <name evidence="4" type="ORF">J2X05_003285</name>
</gene>
<dbReference type="PROSITE" id="PS51257">
    <property type="entry name" value="PROKAR_LIPOPROTEIN"/>
    <property type="match status" value="1"/>
</dbReference>
<dbReference type="Pfam" id="PF20434">
    <property type="entry name" value="BD-FAE"/>
    <property type="match status" value="1"/>
</dbReference>
<dbReference type="Proteomes" id="UP001253595">
    <property type="component" value="Unassembled WGS sequence"/>
</dbReference>
<reference evidence="4 5" key="1">
    <citation type="submission" date="2023-07" db="EMBL/GenBank/DDBJ databases">
        <title>Sorghum-associated microbial communities from plants grown in Nebraska, USA.</title>
        <authorList>
            <person name="Schachtman D."/>
        </authorList>
    </citation>
    <scope>NUCLEOTIDE SEQUENCE [LARGE SCALE GENOMIC DNA]</scope>
    <source>
        <strain evidence="4 5">BE190</strain>
    </source>
</reference>
<evidence type="ECO:0000313" key="4">
    <source>
        <dbReference type="EMBL" id="MDR7091250.1"/>
    </source>
</evidence>
<proteinExistence type="predicted"/>
<evidence type="ECO:0000256" key="2">
    <source>
        <dbReference type="SAM" id="SignalP"/>
    </source>
</evidence>
<dbReference type="InterPro" id="IPR049492">
    <property type="entry name" value="BD-FAE-like_dom"/>
</dbReference>
<evidence type="ECO:0000313" key="5">
    <source>
        <dbReference type="Proteomes" id="UP001253595"/>
    </source>
</evidence>
<evidence type="ECO:0000256" key="1">
    <source>
        <dbReference type="ARBA" id="ARBA00022801"/>
    </source>
</evidence>
<dbReference type="PANTHER" id="PTHR48081">
    <property type="entry name" value="AB HYDROLASE SUPERFAMILY PROTEIN C4A8.06C"/>
    <property type="match status" value="1"/>
</dbReference>
<accession>A0ABU1V1G0</accession>
<feature type="signal peptide" evidence="2">
    <location>
        <begin position="1"/>
        <end position="22"/>
    </location>
</feature>
<keyword evidence="5" id="KW-1185">Reference proteome</keyword>
<dbReference type="InterPro" id="IPR050300">
    <property type="entry name" value="GDXG_lipolytic_enzyme"/>
</dbReference>
<comment type="caution">
    <text evidence="4">The sequence shown here is derived from an EMBL/GenBank/DDBJ whole genome shotgun (WGS) entry which is preliminary data.</text>
</comment>
<organism evidence="4 5">
    <name type="scientific">Cellvibrio fibrivorans</name>
    <dbReference type="NCBI Taxonomy" id="126350"/>
    <lineage>
        <taxon>Bacteria</taxon>
        <taxon>Pseudomonadati</taxon>
        <taxon>Pseudomonadota</taxon>
        <taxon>Gammaproteobacteria</taxon>
        <taxon>Cellvibrionales</taxon>
        <taxon>Cellvibrionaceae</taxon>
        <taxon>Cellvibrio</taxon>
    </lineage>
</organism>
<evidence type="ECO:0000259" key="3">
    <source>
        <dbReference type="Pfam" id="PF20434"/>
    </source>
</evidence>
<dbReference type="SUPFAM" id="SSF53474">
    <property type="entry name" value="alpha/beta-Hydrolases"/>
    <property type="match status" value="1"/>
</dbReference>
<feature type="domain" description="BD-FAE-like" evidence="3">
    <location>
        <begin position="47"/>
        <end position="284"/>
    </location>
</feature>